<dbReference type="EMBL" id="LWHQ01000038">
    <property type="protein sequence ID" value="OAS22488.1"/>
    <property type="molecule type" value="Genomic_DNA"/>
</dbReference>
<evidence type="ECO:0000313" key="2">
    <source>
        <dbReference type="EMBL" id="OAS22488.1"/>
    </source>
</evidence>
<sequence length="161" mass="17774">MTEPANTNRSSEKRKPDVSADDVQALRAVYAAQTAAARRINDAVKAGSICPIMGPAHRSRASQALELAIRGVIPPAQATLEIAKAEFEAMGRTPLPLVDWGGIQAVVSWDDAVREPPRPPEPPQWLHYKDRDHDFQRAEHERLMDEPNYVEFDEPEGADAA</sequence>
<protein>
    <submittedName>
        <fullName evidence="2">Uncharacterized protein</fullName>
    </submittedName>
</protein>
<evidence type="ECO:0000313" key="3">
    <source>
        <dbReference type="Proteomes" id="UP000078316"/>
    </source>
</evidence>
<accession>A0A179S812</accession>
<dbReference type="Proteomes" id="UP000078316">
    <property type="component" value="Unassembled WGS sequence"/>
</dbReference>
<dbReference type="RefSeq" id="WP_048431744.1">
    <property type="nucleotide sequence ID" value="NZ_LWHQ01000038.1"/>
</dbReference>
<comment type="caution">
    <text evidence="2">The sequence shown here is derived from an EMBL/GenBank/DDBJ whole genome shotgun (WGS) entry which is preliminary data.</text>
</comment>
<organism evidence="2 3">
    <name type="scientific">Methylobacterium platani</name>
    <dbReference type="NCBI Taxonomy" id="427683"/>
    <lineage>
        <taxon>Bacteria</taxon>
        <taxon>Pseudomonadati</taxon>
        <taxon>Pseudomonadota</taxon>
        <taxon>Alphaproteobacteria</taxon>
        <taxon>Hyphomicrobiales</taxon>
        <taxon>Methylobacteriaceae</taxon>
        <taxon>Methylobacterium</taxon>
    </lineage>
</organism>
<gene>
    <name evidence="2" type="ORF">A5481_19015</name>
</gene>
<evidence type="ECO:0000256" key="1">
    <source>
        <dbReference type="SAM" id="MobiDB-lite"/>
    </source>
</evidence>
<reference evidence="2 3" key="1">
    <citation type="submission" date="2016-04" db="EMBL/GenBank/DDBJ databases">
        <authorList>
            <person name="Evans L.H."/>
            <person name="Alamgir A."/>
            <person name="Owens N."/>
            <person name="Weber N.D."/>
            <person name="Virtaneva K."/>
            <person name="Barbian K."/>
            <person name="Babar A."/>
            <person name="Rosenke K."/>
        </authorList>
    </citation>
    <scope>NUCLEOTIDE SEQUENCE [LARGE SCALE GENOMIC DNA]</scope>
    <source>
        <strain evidence="2 3">PMB02</strain>
    </source>
</reference>
<dbReference type="AlphaFoldDB" id="A0A179S812"/>
<feature type="region of interest" description="Disordered" evidence="1">
    <location>
        <begin position="1"/>
        <end position="20"/>
    </location>
</feature>
<dbReference type="STRING" id="427683.A5481_19015"/>
<proteinExistence type="predicted"/>
<name>A0A179S812_9HYPH</name>